<dbReference type="PANTHER" id="PTHR24133">
    <property type="entry name" value="ANKYRIN DOMAIN-CONTAINING"/>
    <property type="match status" value="1"/>
</dbReference>
<dbReference type="Pfam" id="PF12796">
    <property type="entry name" value="Ank_2"/>
    <property type="match status" value="2"/>
</dbReference>
<dbReference type="AlphaFoldDB" id="A0A8H3J9I8"/>
<feature type="repeat" description="ANK" evidence="1">
    <location>
        <begin position="659"/>
        <end position="691"/>
    </location>
</feature>
<sequence>MSFGFAIGDFIAVGDLAWRLYRDCYQIARGAPQEFQLLVGEISTLSNSLAMLQEEVKDPASTLVQAGEDRVRMVNEMVSGISETLKRLEKVAKKYEILGSNSKRRQIWAKFKWSVEFSRIDALRNKSASKFSTLSIETTIIESLSSSLQRIESSTAALENDVKAIKGFIVSYQVMEAPSEHAIGMTDEKSLNPSVSAIDDELFKTSLSAAFMKSAEVTQPWSTIGVDQWIESGRWWLLRSQMELYTVSEPKTKVPLAAYTNLIKASWILVDIIACHPQVPFIAASTHSEVQLLSAELKNEFVKLSNLDSIVPDLSELEGQDLRIWETQARGPLLRPHKDSRKFDEWTVDGGEQVLFQRFALCELHALTESLPCILLFLVHGDGKSTRLVAQNQNGSIIMAVAFQKSVEAKEFGSSVTVNDEKITFTTVQDAQFLSCLIEATNFYYFGRNAKHASLEELKAYVLITAVKNRREDAVELLLQRTSLKGDSLDSESDGGPASIASTLASQQIARQLNEVILPDSNPQRSTISLFSWAVQCGLASLVRILLIEQSRTDGNDWHGMTPLGLASFCGHEPVVRLLIGSEANVRATDSWGCVALHHACFKGHEKVARLLLRSGAEVGAKATKDKVTALHFAVRNGHEKVVQLLLDRGADIEAKNSAGFTALCEAASLHHEAVIALLLEEGADVNQRNNEGINTTHFALESNMSNSTVRAILARQFSSRGIIQSSPDEVEIRREQVILEVDSDWAKFYLDSPSAIIEMPEDAPGNVDCAYSKMICITRPSGTSANFFKFEYEFTIIHHENTLGFSIGHGTLGTTKSGGWFKIKIVNGGERVGRPTRLRGRNFQKFTDVELDKTATANSRDRKIYRQVKDQLYKNLTWEKQ</sequence>
<evidence type="ECO:0000256" key="1">
    <source>
        <dbReference type="PROSITE-ProRule" id="PRU00023"/>
    </source>
</evidence>
<dbReference type="Gene3D" id="1.25.40.20">
    <property type="entry name" value="Ankyrin repeat-containing domain"/>
    <property type="match status" value="1"/>
</dbReference>
<dbReference type="InterPro" id="IPR002110">
    <property type="entry name" value="Ankyrin_rpt"/>
</dbReference>
<gene>
    <name evidence="2" type="ORF">ALECFALPRED_010201</name>
</gene>
<dbReference type="InterPro" id="IPR036770">
    <property type="entry name" value="Ankyrin_rpt-contain_sf"/>
</dbReference>
<feature type="repeat" description="ANK" evidence="1">
    <location>
        <begin position="626"/>
        <end position="658"/>
    </location>
</feature>
<dbReference type="SUPFAM" id="SSF48403">
    <property type="entry name" value="Ankyrin repeat"/>
    <property type="match status" value="1"/>
</dbReference>
<keyword evidence="1" id="KW-0040">ANK repeat</keyword>
<dbReference type="PROSITE" id="PS50088">
    <property type="entry name" value="ANK_REPEAT"/>
    <property type="match status" value="4"/>
</dbReference>
<dbReference type="Proteomes" id="UP000664203">
    <property type="component" value="Unassembled WGS sequence"/>
</dbReference>
<dbReference type="PRINTS" id="PR01415">
    <property type="entry name" value="ANKYRIN"/>
</dbReference>
<organism evidence="2 3">
    <name type="scientific">Alectoria fallacina</name>
    <dbReference type="NCBI Taxonomy" id="1903189"/>
    <lineage>
        <taxon>Eukaryota</taxon>
        <taxon>Fungi</taxon>
        <taxon>Dikarya</taxon>
        <taxon>Ascomycota</taxon>
        <taxon>Pezizomycotina</taxon>
        <taxon>Lecanoromycetes</taxon>
        <taxon>OSLEUM clade</taxon>
        <taxon>Lecanoromycetidae</taxon>
        <taxon>Lecanorales</taxon>
        <taxon>Lecanorineae</taxon>
        <taxon>Parmeliaceae</taxon>
        <taxon>Alectoria</taxon>
    </lineage>
</organism>
<dbReference type="SMART" id="SM00248">
    <property type="entry name" value="ANK"/>
    <property type="match status" value="5"/>
</dbReference>
<keyword evidence="3" id="KW-1185">Reference proteome</keyword>
<feature type="repeat" description="ANK" evidence="1">
    <location>
        <begin position="592"/>
        <end position="624"/>
    </location>
</feature>
<comment type="caution">
    <text evidence="2">The sequence shown here is derived from an EMBL/GenBank/DDBJ whole genome shotgun (WGS) entry which is preliminary data.</text>
</comment>
<feature type="repeat" description="ANK" evidence="1">
    <location>
        <begin position="559"/>
        <end position="591"/>
    </location>
</feature>
<proteinExistence type="predicted"/>
<dbReference type="EMBL" id="CAJPDR010000830">
    <property type="protein sequence ID" value="CAF9942893.1"/>
    <property type="molecule type" value="Genomic_DNA"/>
</dbReference>
<reference evidence="2" key="1">
    <citation type="submission" date="2021-03" db="EMBL/GenBank/DDBJ databases">
        <authorList>
            <person name="Tagirdzhanova G."/>
        </authorList>
    </citation>
    <scope>NUCLEOTIDE SEQUENCE</scope>
</reference>
<protein>
    <recommendedName>
        <fullName evidence="4">Ankyrin repeat protein</fullName>
    </recommendedName>
</protein>
<dbReference type="InterPro" id="IPR052391">
    <property type="entry name" value="E3_Ligase-Neurotoxin"/>
</dbReference>
<dbReference type="OrthoDB" id="3045089at2759"/>
<evidence type="ECO:0008006" key="4">
    <source>
        <dbReference type="Google" id="ProtNLM"/>
    </source>
</evidence>
<evidence type="ECO:0000313" key="2">
    <source>
        <dbReference type="EMBL" id="CAF9942893.1"/>
    </source>
</evidence>
<dbReference type="PROSITE" id="PS50297">
    <property type="entry name" value="ANK_REP_REGION"/>
    <property type="match status" value="4"/>
</dbReference>
<evidence type="ECO:0000313" key="3">
    <source>
        <dbReference type="Proteomes" id="UP000664203"/>
    </source>
</evidence>
<dbReference type="PANTHER" id="PTHR24133:SF40">
    <property type="entry name" value="ANKYRIN REPEAT DOMAIN 44"/>
    <property type="match status" value="1"/>
</dbReference>
<name>A0A8H3J9I8_9LECA</name>
<accession>A0A8H3J9I8</accession>